<dbReference type="AlphaFoldDB" id="A0A845SZN0"/>
<accession>A0A845SZN0</accession>
<evidence type="ECO:0000313" key="4">
    <source>
        <dbReference type="Proteomes" id="UP000462501"/>
    </source>
</evidence>
<evidence type="ECO:0000313" key="1">
    <source>
        <dbReference type="EMBL" id="NBI78212.1"/>
    </source>
</evidence>
<dbReference type="Proteomes" id="UP000446348">
    <property type="component" value="Unassembled WGS sequence"/>
</dbReference>
<evidence type="ECO:0000313" key="3">
    <source>
        <dbReference type="Proteomes" id="UP000446348"/>
    </source>
</evidence>
<reference evidence="1 3" key="1">
    <citation type="submission" date="2018-08" db="EMBL/GenBank/DDBJ databases">
        <title>Murine metabolic-syndrome-specific gut microbial biobank.</title>
        <authorList>
            <person name="Liu C."/>
        </authorList>
    </citation>
    <scope>NUCLEOTIDE SEQUENCE [LARGE SCALE GENOMIC DNA]</scope>
    <source>
        <strain evidence="1 3">X69</strain>
    </source>
</reference>
<sequence length="139" mass="14561">MDCRQRFRRGQSGNFLKRVVQAVHQADQLFVIVLSGRVKLLESGRLILDIGHQLGKLIGIFFLSHSLAGWGGGFGGSRGGRVGGSFGGSRCGSGRGRCVGSGLVAAAGNEGKGHQAGKKGNAYCFCKLIHSVLDSSQIC</sequence>
<proteinExistence type="predicted"/>
<reference evidence="2 4" key="2">
    <citation type="submission" date="2019-06" db="EMBL/GenBank/DDBJ databases">
        <title>Draft genome sequences of 15 bacterial species constituting the stable defined intestinal microbiota of the GM15 gnotobiotic mouse model.</title>
        <authorList>
            <person name="Elie C."/>
            <person name="Mathieu A."/>
            <person name="Saliou A."/>
            <person name="Darnaud M."/>
            <person name="Leulier F."/>
            <person name="Tamellini A."/>
        </authorList>
    </citation>
    <scope>NUCLEOTIDE SEQUENCE [LARGE SCALE GENOMIC DNA]</scope>
    <source>
        <strain evidence="2 4">JM4-15</strain>
    </source>
</reference>
<dbReference type="EMBL" id="QXWZ01000006">
    <property type="protein sequence ID" value="NBI78212.1"/>
    <property type="molecule type" value="Genomic_DNA"/>
</dbReference>
<dbReference type="EMBL" id="VIQT01000014">
    <property type="protein sequence ID" value="NDO39712.1"/>
    <property type="molecule type" value="Genomic_DNA"/>
</dbReference>
<name>A0A845SZN0_9FIRM</name>
<dbReference type="Proteomes" id="UP000462501">
    <property type="component" value="Unassembled WGS sequence"/>
</dbReference>
<gene>
    <name evidence="1" type="ORF">D3Z39_04890</name>
    <name evidence="2" type="ORF">FMM72_10735</name>
</gene>
<comment type="caution">
    <text evidence="2">The sequence shown here is derived from an EMBL/GenBank/DDBJ whole genome shotgun (WGS) entry which is preliminary data.</text>
</comment>
<protein>
    <submittedName>
        <fullName evidence="2">Uncharacterized protein</fullName>
    </submittedName>
</protein>
<organism evidence="2 4">
    <name type="scientific">Anaerotruncus colihominis</name>
    <dbReference type="NCBI Taxonomy" id="169435"/>
    <lineage>
        <taxon>Bacteria</taxon>
        <taxon>Bacillati</taxon>
        <taxon>Bacillota</taxon>
        <taxon>Clostridia</taxon>
        <taxon>Eubacteriales</taxon>
        <taxon>Oscillospiraceae</taxon>
        <taxon>Anaerotruncus</taxon>
    </lineage>
</organism>
<evidence type="ECO:0000313" key="2">
    <source>
        <dbReference type="EMBL" id="NDO39712.1"/>
    </source>
</evidence>